<evidence type="ECO:0000313" key="4">
    <source>
        <dbReference type="EMBL" id="QFI55913.1"/>
    </source>
</evidence>
<dbReference type="InterPro" id="IPR036676">
    <property type="entry name" value="PurM-like_C_sf"/>
</dbReference>
<sequence length="330" mass="34311">MKTIELSHGGGGVQMNRLIRDLFFHHFGNEILLRGEDAAVLAMAGPLAFTTDGFTVSPLRFPGGDIGKLAIAGTVNDLAMMGARPEYLACSFIIEEGFALDELAQIVRSMADELAVSGARIVCGDTKVVPRGAADGLFITTSGVGSVRCPGISAGAVQAGDAILVSRDVGRHGACILMARDGLQLGSDLKSDCATLWPLVEALLAEGIVPHALRDATRGGLSAVLNEWATGSQVGLALAEAAIPVSDPVRGLCELYGFEPFDLANEGTLILAVSAEQAPAAEAVLLRFNAQAACIGEAVADHPGKVVLTSPWGSRRYLELPAGELLPRIC</sequence>
<dbReference type="PANTHER" id="PTHR30303">
    <property type="entry name" value="HYDROGENASE ISOENZYMES FORMATION PROTEIN HYPE"/>
    <property type="match status" value="1"/>
</dbReference>
<dbReference type="SUPFAM" id="SSF56042">
    <property type="entry name" value="PurM C-terminal domain-like"/>
    <property type="match status" value="1"/>
</dbReference>
<keyword evidence="5" id="KW-1185">Reference proteome</keyword>
<protein>
    <submittedName>
        <fullName evidence="4">Hydrogenase expression/formation protein HypE</fullName>
    </submittedName>
</protein>
<dbReference type="Proteomes" id="UP000594034">
    <property type="component" value="Chromosome"/>
</dbReference>
<feature type="domain" description="PurM-like C-terminal" evidence="3">
    <location>
        <begin position="158"/>
        <end position="307"/>
    </location>
</feature>
<dbReference type="Gene3D" id="3.90.650.10">
    <property type="entry name" value="PurM-like C-terminal domain"/>
    <property type="match status" value="1"/>
</dbReference>
<proteinExistence type="inferred from homology"/>
<dbReference type="GO" id="GO:0051604">
    <property type="term" value="P:protein maturation"/>
    <property type="evidence" value="ECO:0007669"/>
    <property type="project" value="TreeGrafter"/>
</dbReference>
<dbReference type="PANTHER" id="PTHR30303:SF0">
    <property type="entry name" value="CARBAMOYL DEHYDRATASE HYPE"/>
    <property type="match status" value="1"/>
</dbReference>
<dbReference type="InterPro" id="IPR011854">
    <property type="entry name" value="HypE"/>
</dbReference>
<dbReference type="InterPro" id="IPR016188">
    <property type="entry name" value="PurM-like_N"/>
</dbReference>
<feature type="domain" description="PurM-like N-terminal" evidence="2">
    <location>
        <begin position="35"/>
        <end position="147"/>
    </location>
</feature>
<dbReference type="Pfam" id="PF00586">
    <property type="entry name" value="AIRS"/>
    <property type="match status" value="1"/>
</dbReference>
<evidence type="ECO:0000256" key="1">
    <source>
        <dbReference type="ARBA" id="ARBA00006243"/>
    </source>
</evidence>
<evidence type="ECO:0000259" key="2">
    <source>
        <dbReference type="Pfam" id="PF00586"/>
    </source>
</evidence>
<accession>A0A5J6X1H9</accession>
<reference evidence="4 5" key="1">
    <citation type="submission" date="2019-05" db="EMBL/GenBank/DDBJ databases">
        <title>OXA-830, a novel chromosomally encoded expanded-spectrum class D beta-lactamase in Aeromonas simiae.</title>
        <authorList>
            <person name="Zhou W."/>
            <person name="Chen Q."/>
        </authorList>
    </citation>
    <scope>NUCLEOTIDE SEQUENCE [LARGE SCALE GENOMIC DNA]</scope>
    <source>
        <strain evidence="4 5">A6</strain>
    </source>
</reference>
<dbReference type="KEGG" id="asim:FE240_15200"/>
<evidence type="ECO:0000313" key="5">
    <source>
        <dbReference type="Proteomes" id="UP000594034"/>
    </source>
</evidence>
<dbReference type="InterPro" id="IPR036921">
    <property type="entry name" value="PurM-like_N_sf"/>
</dbReference>
<dbReference type="CDD" id="cd02197">
    <property type="entry name" value="HypE"/>
    <property type="match status" value="1"/>
</dbReference>
<organism evidence="4 5">
    <name type="scientific">Aeromonas simiae</name>
    <dbReference type="NCBI Taxonomy" id="218936"/>
    <lineage>
        <taxon>Bacteria</taxon>
        <taxon>Pseudomonadati</taxon>
        <taxon>Pseudomonadota</taxon>
        <taxon>Gammaproteobacteria</taxon>
        <taxon>Aeromonadales</taxon>
        <taxon>Aeromonadaceae</taxon>
        <taxon>Aeromonas</taxon>
    </lineage>
</organism>
<dbReference type="InterPro" id="IPR010918">
    <property type="entry name" value="PurM-like_C_dom"/>
</dbReference>
<dbReference type="AlphaFoldDB" id="A0A5J6X1H9"/>
<dbReference type="RefSeq" id="WP_193002128.1">
    <property type="nucleotide sequence ID" value="NZ_CP040449.1"/>
</dbReference>
<dbReference type="SUPFAM" id="SSF55326">
    <property type="entry name" value="PurM N-terminal domain-like"/>
    <property type="match status" value="1"/>
</dbReference>
<evidence type="ECO:0000259" key="3">
    <source>
        <dbReference type="Pfam" id="PF02769"/>
    </source>
</evidence>
<dbReference type="Gene3D" id="3.30.1330.10">
    <property type="entry name" value="PurM-like, N-terminal domain"/>
    <property type="match status" value="1"/>
</dbReference>
<dbReference type="NCBIfam" id="TIGR02124">
    <property type="entry name" value="hypE"/>
    <property type="match status" value="1"/>
</dbReference>
<name>A0A5J6X1H9_9GAMM</name>
<comment type="similarity">
    <text evidence="1">Belongs to the HypE family.</text>
</comment>
<dbReference type="PIRSF" id="PIRSF005644">
    <property type="entry name" value="Hdrgns_mtr_HypE"/>
    <property type="match status" value="1"/>
</dbReference>
<gene>
    <name evidence="4" type="primary">hypE</name>
    <name evidence="4" type="ORF">FE240_15200</name>
</gene>
<dbReference type="EMBL" id="CP040449">
    <property type="protein sequence ID" value="QFI55913.1"/>
    <property type="molecule type" value="Genomic_DNA"/>
</dbReference>
<dbReference type="Pfam" id="PF02769">
    <property type="entry name" value="AIRS_C"/>
    <property type="match status" value="1"/>
</dbReference>